<protein>
    <recommendedName>
        <fullName evidence="3">Outer membrane protein beta-barrel domain-containing protein</fullName>
    </recommendedName>
</protein>
<keyword evidence="2" id="KW-1185">Reference proteome</keyword>
<gene>
    <name evidence="1" type="ORF">UABAM_05871</name>
</gene>
<dbReference type="Proteomes" id="UP000326354">
    <property type="component" value="Chromosome"/>
</dbReference>
<reference evidence="1 2" key="1">
    <citation type="submission" date="2019-08" db="EMBL/GenBank/DDBJ databases">
        <title>Complete genome sequence of Candidatus Uab amorphum.</title>
        <authorList>
            <person name="Shiratori T."/>
            <person name="Suzuki S."/>
            <person name="Kakizawa Y."/>
            <person name="Ishida K."/>
        </authorList>
    </citation>
    <scope>NUCLEOTIDE SEQUENCE [LARGE SCALE GENOMIC DNA]</scope>
    <source>
        <strain evidence="1 2">SRT547</strain>
    </source>
</reference>
<sequence length="245" mass="28058">MNNLYTQMMIVIFLIGSLYAQMSDEFVTESPYFENSQQTLLSLSQTISYRYVELRSGFATINLEGPAVTGEDDVEGDDENGFSIEVEGYYDFWDFLYVGMSYDFSRYDTTFNVQHLRAFVGAYLSLFHTENFRLDIHGKVGVEYVRTRGLEAFEDGVGNGEDGDDWGVSVGFGLRASYHNWEFYIDSEYLSFGDGDGPGYGFGLVYHVSDHFSLIADWEGFWVEDAGFNIDLATQKYTFGFRYQF</sequence>
<dbReference type="AlphaFoldDB" id="A0A5S9F7P7"/>
<organism evidence="1 2">
    <name type="scientific">Uabimicrobium amorphum</name>
    <dbReference type="NCBI Taxonomy" id="2596890"/>
    <lineage>
        <taxon>Bacteria</taxon>
        <taxon>Pseudomonadati</taxon>
        <taxon>Planctomycetota</taxon>
        <taxon>Candidatus Uabimicrobiia</taxon>
        <taxon>Candidatus Uabimicrobiales</taxon>
        <taxon>Candidatus Uabimicrobiaceae</taxon>
        <taxon>Candidatus Uabimicrobium</taxon>
    </lineage>
</organism>
<accession>A0A5S9F7P7</accession>
<dbReference type="EMBL" id="AP019860">
    <property type="protein sequence ID" value="BBM87462.1"/>
    <property type="molecule type" value="Genomic_DNA"/>
</dbReference>
<name>A0A5S9F7P7_UABAM</name>
<evidence type="ECO:0000313" key="2">
    <source>
        <dbReference type="Proteomes" id="UP000326354"/>
    </source>
</evidence>
<evidence type="ECO:0008006" key="3">
    <source>
        <dbReference type="Google" id="ProtNLM"/>
    </source>
</evidence>
<dbReference type="RefSeq" id="WP_151971479.1">
    <property type="nucleotide sequence ID" value="NZ_AP019860.1"/>
</dbReference>
<evidence type="ECO:0000313" key="1">
    <source>
        <dbReference type="EMBL" id="BBM87462.1"/>
    </source>
</evidence>
<proteinExistence type="predicted"/>
<dbReference type="KEGG" id="uam:UABAM_05871"/>
<dbReference type="SUPFAM" id="SSF56935">
    <property type="entry name" value="Porins"/>
    <property type="match status" value="1"/>
</dbReference>